<name>A0ABU4U683_9PSEU</name>
<keyword evidence="2" id="KW-1185">Reference proteome</keyword>
<accession>A0ABU4U683</accession>
<evidence type="ECO:0000313" key="2">
    <source>
        <dbReference type="Proteomes" id="UP001271792"/>
    </source>
</evidence>
<proteinExistence type="predicted"/>
<dbReference type="Proteomes" id="UP001271792">
    <property type="component" value="Unassembled WGS sequence"/>
</dbReference>
<dbReference type="EMBL" id="JAXAVV010000036">
    <property type="protein sequence ID" value="MDX8056088.1"/>
    <property type="molecule type" value="Genomic_DNA"/>
</dbReference>
<comment type="caution">
    <text evidence="1">The sequence shown here is derived from an EMBL/GenBank/DDBJ whole genome shotgun (WGS) entry which is preliminary data.</text>
</comment>
<sequence>MSATVVKEFYVDYGASYATGTVTFSNRWATIEGTLHAVGCGRVVYGDAYAWPNYLGSASSTPRCDGNWSLDVPIPANKPGGANRVLITLAAPDGSDAVWVDR</sequence>
<gene>
    <name evidence="1" type="ORF">SK571_42500</name>
</gene>
<reference evidence="1 2" key="1">
    <citation type="submission" date="2023-11" db="EMBL/GenBank/DDBJ databases">
        <title>Lentzea sokolovensis, sp. nov., Lentzea kristufkii, sp. nov., and Lentzea miocenensis, sp. nov., rare actinobacteria from Sokolov Coal Basin, Miocene lacustrine sediment, Czech Republic.</title>
        <authorList>
            <person name="Lara A."/>
            <person name="Kotroba L."/>
            <person name="Nouioui I."/>
            <person name="Neumann-Schaal M."/>
            <person name="Mast Y."/>
            <person name="Chronakova A."/>
        </authorList>
    </citation>
    <scope>NUCLEOTIDE SEQUENCE [LARGE SCALE GENOMIC DNA]</scope>
    <source>
        <strain evidence="1 2">BCCO 10_0798</strain>
    </source>
</reference>
<organism evidence="1 2">
    <name type="scientific">Lentzea kristufekii</name>
    <dbReference type="NCBI Taxonomy" id="3095430"/>
    <lineage>
        <taxon>Bacteria</taxon>
        <taxon>Bacillati</taxon>
        <taxon>Actinomycetota</taxon>
        <taxon>Actinomycetes</taxon>
        <taxon>Pseudonocardiales</taxon>
        <taxon>Pseudonocardiaceae</taxon>
        <taxon>Lentzea</taxon>
    </lineage>
</organism>
<dbReference type="RefSeq" id="WP_319989771.1">
    <property type="nucleotide sequence ID" value="NZ_JAXAVV010000036.1"/>
</dbReference>
<protein>
    <submittedName>
        <fullName evidence="1">Uncharacterized protein</fullName>
    </submittedName>
</protein>
<evidence type="ECO:0000313" key="1">
    <source>
        <dbReference type="EMBL" id="MDX8056088.1"/>
    </source>
</evidence>